<keyword evidence="1" id="KW-0611">Plant defense</keyword>
<keyword evidence="2" id="KW-0547">Nucleotide-binding</keyword>
<dbReference type="PRINTS" id="PR00364">
    <property type="entry name" value="DISEASERSIST"/>
</dbReference>
<dbReference type="SUPFAM" id="SSF52540">
    <property type="entry name" value="P-loop containing nucleoside triphosphate hydrolases"/>
    <property type="match status" value="1"/>
</dbReference>
<organism evidence="5 6">
    <name type="scientific">Tetracentron sinense</name>
    <name type="common">Spur-leaf</name>
    <dbReference type="NCBI Taxonomy" id="13715"/>
    <lineage>
        <taxon>Eukaryota</taxon>
        <taxon>Viridiplantae</taxon>
        <taxon>Streptophyta</taxon>
        <taxon>Embryophyta</taxon>
        <taxon>Tracheophyta</taxon>
        <taxon>Spermatophyta</taxon>
        <taxon>Magnoliopsida</taxon>
        <taxon>Trochodendrales</taxon>
        <taxon>Trochodendraceae</taxon>
        <taxon>Tetracentron</taxon>
    </lineage>
</organism>
<dbReference type="InterPro" id="IPR002182">
    <property type="entry name" value="NB-ARC"/>
</dbReference>
<name>A0A835D6J7_TETSI</name>
<dbReference type="FunFam" id="3.40.50.300:FF:001091">
    <property type="entry name" value="Probable disease resistance protein At1g61300"/>
    <property type="match status" value="1"/>
</dbReference>
<dbReference type="GO" id="GO:0043531">
    <property type="term" value="F:ADP binding"/>
    <property type="evidence" value="ECO:0007669"/>
    <property type="project" value="InterPro"/>
</dbReference>
<keyword evidence="6" id="KW-1185">Reference proteome</keyword>
<dbReference type="Pfam" id="PF00931">
    <property type="entry name" value="NB-ARC"/>
    <property type="match status" value="1"/>
</dbReference>
<dbReference type="AlphaFoldDB" id="A0A835D6J7"/>
<sequence length="361" mass="40870">MDPLNPILDVFSRVWDCTARRTSVIRKLQENLNSLRDAMDRLKHLKNDVKAKLDLTEVQRMRPKEEVQFWIQSVEAMEGQVNEILEEGTQQISNRCVGGCCPKNCWSSYKVGKSVAKKLTAVERLRSIGNFSDVAHILPPADVEEMPTRLTVGIDSMLENVWKCLREDQVGIIGLYGMGGVGKTTIMTKINNEFCHVNHDFHVVIWVVVSKESNAWRVQKDIGYRLALSFPNDSSLSSRATQIFNSLSKKKFVLLLDDIWDRVDFQAVGIPFPNSENKSKVIFTTRSEALCGRMEAHRKIRVECLGWEEAWDLFQKMVGEEALNSHPEIPKLAVVIAKECAGLPLALITIDRTMASKKTPL</sequence>
<protein>
    <recommendedName>
        <fullName evidence="4">NB-ARC domain-containing protein</fullName>
    </recommendedName>
</protein>
<evidence type="ECO:0000313" key="6">
    <source>
        <dbReference type="Proteomes" id="UP000655225"/>
    </source>
</evidence>
<dbReference type="InterPro" id="IPR027417">
    <property type="entry name" value="P-loop_NTPase"/>
</dbReference>
<keyword evidence="3" id="KW-0175">Coiled coil</keyword>
<accession>A0A835D6J7</accession>
<dbReference type="GO" id="GO:0005524">
    <property type="term" value="F:ATP binding"/>
    <property type="evidence" value="ECO:0007669"/>
    <property type="project" value="UniProtKB-KW"/>
</dbReference>
<reference evidence="5 6" key="1">
    <citation type="submission" date="2020-04" db="EMBL/GenBank/DDBJ databases">
        <title>Plant Genome Project.</title>
        <authorList>
            <person name="Zhang R.-G."/>
        </authorList>
    </citation>
    <scope>NUCLEOTIDE SEQUENCE [LARGE SCALE GENOMIC DNA]</scope>
    <source>
        <strain evidence="5">YNK0</strain>
        <tissue evidence="5">Leaf</tissue>
    </source>
</reference>
<feature type="coiled-coil region" evidence="3">
    <location>
        <begin position="25"/>
        <end position="55"/>
    </location>
</feature>
<dbReference type="OrthoDB" id="664960at2759"/>
<dbReference type="OMA" id="SCHKMDK"/>
<keyword evidence="2" id="KW-0067">ATP-binding</keyword>
<dbReference type="PANTHER" id="PTHR33463:SF220">
    <property type="entry name" value="NB-ARC DOMAIN-CONTAINING PROTEIN"/>
    <property type="match status" value="1"/>
</dbReference>
<dbReference type="Gene3D" id="3.40.50.300">
    <property type="entry name" value="P-loop containing nucleotide triphosphate hydrolases"/>
    <property type="match status" value="1"/>
</dbReference>
<dbReference type="EMBL" id="JABCRI010000016">
    <property type="protein sequence ID" value="KAF8392338.1"/>
    <property type="molecule type" value="Genomic_DNA"/>
</dbReference>
<dbReference type="InterPro" id="IPR042197">
    <property type="entry name" value="Apaf_helical"/>
</dbReference>
<evidence type="ECO:0000256" key="1">
    <source>
        <dbReference type="ARBA" id="ARBA00022821"/>
    </source>
</evidence>
<evidence type="ECO:0000313" key="5">
    <source>
        <dbReference type="EMBL" id="KAF8392338.1"/>
    </source>
</evidence>
<dbReference type="GO" id="GO:0006952">
    <property type="term" value="P:defense response"/>
    <property type="evidence" value="ECO:0007669"/>
    <property type="project" value="UniProtKB-KW"/>
</dbReference>
<dbReference type="Gene3D" id="1.10.8.430">
    <property type="entry name" value="Helical domain of apoptotic protease-activating factors"/>
    <property type="match status" value="1"/>
</dbReference>
<dbReference type="InterPro" id="IPR050905">
    <property type="entry name" value="Plant_NBS-LRR"/>
</dbReference>
<dbReference type="PANTHER" id="PTHR33463">
    <property type="entry name" value="NB-ARC DOMAIN-CONTAINING PROTEIN-RELATED"/>
    <property type="match status" value="1"/>
</dbReference>
<gene>
    <name evidence="5" type="ORF">HHK36_022680</name>
</gene>
<evidence type="ECO:0000259" key="4">
    <source>
        <dbReference type="Pfam" id="PF00931"/>
    </source>
</evidence>
<feature type="domain" description="NB-ARC" evidence="4">
    <location>
        <begin position="155"/>
        <end position="322"/>
    </location>
</feature>
<proteinExistence type="predicted"/>
<evidence type="ECO:0000256" key="2">
    <source>
        <dbReference type="ARBA" id="ARBA00022840"/>
    </source>
</evidence>
<dbReference type="Proteomes" id="UP000655225">
    <property type="component" value="Unassembled WGS sequence"/>
</dbReference>
<comment type="caution">
    <text evidence="5">The sequence shown here is derived from an EMBL/GenBank/DDBJ whole genome shotgun (WGS) entry which is preliminary data.</text>
</comment>
<evidence type="ECO:0000256" key="3">
    <source>
        <dbReference type="SAM" id="Coils"/>
    </source>
</evidence>